<sequence length="188" mass="21424">MRTSKTLLLVLFTFQLLSCQTQKTTVDSTKTEKKAEKKESKYAEGKMINGTYFLLNTSENLALEPYQRQYGSLTDLNLAKLDNSAIQKWVIRENLNTKTKKPNGTFSIYLFADETNAIVNKYNNPRIGKTKEYPKDSFVIEYNEAKKAYIIKSNSAKGDCMGKKDGRFAKYIPNDGSSAVLWKLLKTE</sequence>
<protein>
    <recommendedName>
        <fullName evidence="3">Ricin B lectin domain-containing protein</fullName>
    </recommendedName>
</protein>
<keyword evidence="2" id="KW-1185">Reference proteome</keyword>
<dbReference type="Proteomes" id="UP001468798">
    <property type="component" value="Unassembled WGS sequence"/>
</dbReference>
<organism evidence="1 2">
    <name type="scientific">Flavobacterium polysaccharolyticum</name>
    <dbReference type="NCBI Taxonomy" id="3133148"/>
    <lineage>
        <taxon>Bacteria</taxon>
        <taxon>Pseudomonadati</taxon>
        <taxon>Bacteroidota</taxon>
        <taxon>Flavobacteriia</taxon>
        <taxon>Flavobacteriales</taxon>
        <taxon>Flavobacteriaceae</taxon>
        <taxon>Flavobacterium</taxon>
    </lineage>
</organism>
<gene>
    <name evidence="1" type="ORF">WFZ86_03055</name>
</gene>
<comment type="caution">
    <text evidence="1">The sequence shown here is derived from an EMBL/GenBank/DDBJ whole genome shotgun (WGS) entry which is preliminary data.</text>
</comment>
<evidence type="ECO:0000313" key="1">
    <source>
        <dbReference type="EMBL" id="MEM0575464.1"/>
    </source>
</evidence>
<accession>A0ABU9NMG5</accession>
<evidence type="ECO:0008006" key="3">
    <source>
        <dbReference type="Google" id="ProtNLM"/>
    </source>
</evidence>
<reference evidence="1 2" key="1">
    <citation type="submission" date="2024-03" db="EMBL/GenBank/DDBJ databases">
        <title>Two novel species of the genus Flavobacterium exhibiting potentially degradation of complex polysaccharides.</title>
        <authorList>
            <person name="Lian X."/>
        </authorList>
    </citation>
    <scope>NUCLEOTIDE SEQUENCE [LARGE SCALE GENOMIC DNA]</scope>
    <source>
        <strain evidence="1 2">N6</strain>
    </source>
</reference>
<evidence type="ECO:0000313" key="2">
    <source>
        <dbReference type="Proteomes" id="UP001468798"/>
    </source>
</evidence>
<name>A0ABU9NMG5_9FLAO</name>
<proteinExistence type="predicted"/>
<dbReference type="RefSeq" id="WP_342690554.1">
    <property type="nucleotide sequence ID" value="NZ_JBCGDP010000002.1"/>
</dbReference>
<dbReference type="EMBL" id="JBCGDP010000002">
    <property type="protein sequence ID" value="MEM0575464.1"/>
    <property type="molecule type" value="Genomic_DNA"/>
</dbReference>